<dbReference type="NCBIfam" id="TIGR01907">
    <property type="entry name" value="casE_Cse3"/>
    <property type="match status" value="1"/>
</dbReference>
<organism evidence="1 2">
    <name type="scientific">Marinomonas rhodophyticola</name>
    <dbReference type="NCBI Taxonomy" id="2992803"/>
    <lineage>
        <taxon>Bacteria</taxon>
        <taxon>Pseudomonadati</taxon>
        <taxon>Pseudomonadota</taxon>
        <taxon>Gammaproteobacteria</taxon>
        <taxon>Oceanospirillales</taxon>
        <taxon>Oceanospirillaceae</taxon>
        <taxon>Marinomonas</taxon>
    </lineage>
</organism>
<sequence length="202" mass="23027">MYLSKVMVNWKWVENPYKLHKALWQLFPDRDGQKRDFQFRVEQYQKGIGALVLLQSEQEPINADVAMIMASKSFKPNIETGSIIRFKLRANPVKTIKDKYGRLTKKGEPKSCRVPLLKEEDQINWLQRKLEGKATLQSIQVQVEKPLYFYKESEDRRGQIKPVCFEGVLSIDNAEAFSQMLQTGIGAAKGMGCGMLSLAPAG</sequence>
<gene>
    <name evidence="1" type="primary">cas6e</name>
    <name evidence="1" type="ORF">ONZ52_09985</name>
</gene>
<comment type="caution">
    <text evidence="1">The sequence shown here is derived from an EMBL/GenBank/DDBJ whole genome shotgun (WGS) entry which is preliminary data.</text>
</comment>
<protein>
    <submittedName>
        <fullName evidence="1">Type I-E CRISPR-associated protein Cas6/Cse3/CasE</fullName>
    </submittedName>
</protein>
<dbReference type="Gene3D" id="3.30.70.1200">
    <property type="entry name" value="Crispr-associated protein, domain 1"/>
    <property type="match status" value="1"/>
</dbReference>
<name>A0ABT3KFE1_9GAMM</name>
<evidence type="ECO:0000313" key="2">
    <source>
        <dbReference type="Proteomes" id="UP001431181"/>
    </source>
</evidence>
<proteinExistence type="predicted"/>
<dbReference type="RefSeq" id="WP_265218459.1">
    <property type="nucleotide sequence ID" value="NZ_JAPEUL010000007.1"/>
</dbReference>
<dbReference type="SUPFAM" id="SSF117987">
    <property type="entry name" value="CRISPR-associated protein"/>
    <property type="match status" value="2"/>
</dbReference>
<accession>A0ABT3KFE1</accession>
<dbReference type="SMART" id="SM01101">
    <property type="entry name" value="CRISPR_assoc"/>
    <property type="match status" value="1"/>
</dbReference>
<dbReference type="EMBL" id="JAPEUL010000007">
    <property type="protein sequence ID" value="MCW4629274.1"/>
    <property type="molecule type" value="Genomic_DNA"/>
</dbReference>
<reference evidence="1" key="1">
    <citation type="submission" date="2022-11" db="EMBL/GenBank/DDBJ databases">
        <title>Marinomonas sp. nov., isolated from marine algae.</title>
        <authorList>
            <person name="Choi D.G."/>
            <person name="Kim J.M."/>
            <person name="Lee J.K."/>
            <person name="Baek J.H."/>
            <person name="Jeon C.O."/>
        </authorList>
    </citation>
    <scope>NUCLEOTIDE SEQUENCE</scope>
    <source>
        <strain evidence="1">KJ51-3</strain>
    </source>
</reference>
<dbReference type="CDD" id="cd09727">
    <property type="entry name" value="Cas6_I-E"/>
    <property type="match status" value="1"/>
</dbReference>
<evidence type="ECO:0000313" key="1">
    <source>
        <dbReference type="EMBL" id="MCW4629274.1"/>
    </source>
</evidence>
<keyword evidence="2" id="KW-1185">Reference proteome</keyword>
<dbReference type="Proteomes" id="UP001431181">
    <property type="component" value="Unassembled WGS sequence"/>
</dbReference>
<dbReference type="Gene3D" id="3.30.70.1210">
    <property type="entry name" value="Crispr-associated protein, domain 2"/>
    <property type="match status" value="1"/>
</dbReference>
<dbReference type="InterPro" id="IPR010179">
    <property type="entry name" value="CRISPR-assoc_prot_Cse3"/>
</dbReference>
<dbReference type="Pfam" id="PF08798">
    <property type="entry name" value="CRISPR_assoc"/>
    <property type="match status" value="1"/>
</dbReference>